<proteinExistence type="inferred from homology"/>
<dbReference type="PANTHER" id="PTHR11165">
    <property type="entry name" value="SKP1"/>
    <property type="match status" value="1"/>
</dbReference>
<dbReference type="Gene3D" id="3.30.710.10">
    <property type="entry name" value="Potassium Channel Kv1.1, Chain A"/>
    <property type="match status" value="1"/>
</dbReference>
<dbReference type="AlphaFoldDB" id="A0A5J9V312"/>
<reference evidence="6 7" key="1">
    <citation type="journal article" date="2019" name="Sci. Rep.">
        <title>A high-quality genome of Eragrostis curvula grass provides insights into Poaceae evolution and supports new strategies to enhance forage quality.</title>
        <authorList>
            <person name="Carballo J."/>
            <person name="Santos B.A.C.M."/>
            <person name="Zappacosta D."/>
            <person name="Garbus I."/>
            <person name="Selva J.P."/>
            <person name="Gallo C.A."/>
            <person name="Diaz A."/>
            <person name="Albertini E."/>
            <person name="Caccamo M."/>
            <person name="Echenique V."/>
        </authorList>
    </citation>
    <scope>NUCLEOTIDE SEQUENCE [LARGE SCALE GENOMIC DNA]</scope>
    <source>
        <strain evidence="7">cv. Victoria</strain>
        <tissue evidence="6">Leaf</tissue>
    </source>
</reference>
<gene>
    <name evidence="6" type="ORF">EJB05_22232</name>
</gene>
<evidence type="ECO:0000256" key="1">
    <source>
        <dbReference type="ARBA" id="ARBA00004906"/>
    </source>
</evidence>
<comment type="similarity">
    <text evidence="2">Belongs to the SKP1 family.</text>
</comment>
<dbReference type="Pfam" id="PF03931">
    <property type="entry name" value="Skp1_POZ"/>
    <property type="match status" value="1"/>
</dbReference>
<dbReference type="Proteomes" id="UP000324897">
    <property type="component" value="Chromosome 1"/>
</dbReference>
<evidence type="ECO:0000313" key="6">
    <source>
        <dbReference type="EMBL" id="TVU30602.1"/>
    </source>
</evidence>
<evidence type="ECO:0000256" key="4">
    <source>
        <dbReference type="SAM" id="MobiDB-lite"/>
    </source>
</evidence>
<accession>A0A5J9V312</accession>
<dbReference type="InterPro" id="IPR016073">
    <property type="entry name" value="Skp1_comp_POZ"/>
</dbReference>
<protein>
    <recommendedName>
        <fullName evidence="5">SKP1 component POZ domain-containing protein</fullName>
    </recommendedName>
</protein>
<evidence type="ECO:0000256" key="3">
    <source>
        <dbReference type="ARBA" id="ARBA00022786"/>
    </source>
</evidence>
<keyword evidence="7" id="KW-1185">Reference proteome</keyword>
<dbReference type="SUPFAM" id="SSF54695">
    <property type="entry name" value="POZ domain"/>
    <property type="match status" value="1"/>
</dbReference>
<dbReference type="InterPro" id="IPR001232">
    <property type="entry name" value="SKP1-like"/>
</dbReference>
<dbReference type="GO" id="GO:0009867">
    <property type="term" value="P:jasmonic acid mediated signaling pathway"/>
    <property type="evidence" value="ECO:0007669"/>
    <property type="project" value="UniProtKB-ARBA"/>
</dbReference>
<dbReference type="OrthoDB" id="2342932at2759"/>
<dbReference type="UniPathway" id="UPA00143"/>
<evidence type="ECO:0000313" key="7">
    <source>
        <dbReference type="Proteomes" id="UP000324897"/>
    </source>
</evidence>
<feature type="region of interest" description="Disordered" evidence="4">
    <location>
        <begin position="372"/>
        <end position="397"/>
    </location>
</feature>
<comment type="pathway">
    <text evidence="1">Protein modification; protein ubiquitination.</text>
</comment>
<feature type="domain" description="SKP1 component POZ" evidence="5">
    <location>
        <begin position="46"/>
        <end position="102"/>
    </location>
</feature>
<dbReference type="EMBL" id="RWGY01000011">
    <property type="protein sequence ID" value="TVU30602.1"/>
    <property type="molecule type" value="Genomic_DNA"/>
</dbReference>
<comment type="caution">
    <text evidence="6">The sequence shown here is derived from an EMBL/GenBank/DDBJ whole genome shotgun (WGS) entry which is preliminary data.</text>
</comment>
<dbReference type="GO" id="GO:0016567">
    <property type="term" value="P:protein ubiquitination"/>
    <property type="evidence" value="ECO:0007669"/>
    <property type="project" value="UniProtKB-UniPathway"/>
</dbReference>
<dbReference type="GO" id="GO:0006511">
    <property type="term" value="P:ubiquitin-dependent protein catabolic process"/>
    <property type="evidence" value="ECO:0007669"/>
    <property type="project" value="InterPro"/>
</dbReference>
<dbReference type="SMART" id="SM00512">
    <property type="entry name" value="Skp1"/>
    <property type="match status" value="1"/>
</dbReference>
<feature type="region of interest" description="Disordered" evidence="4">
    <location>
        <begin position="1"/>
        <end position="46"/>
    </location>
</feature>
<evidence type="ECO:0000256" key="2">
    <source>
        <dbReference type="ARBA" id="ARBA00009993"/>
    </source>
</evidence>
<dbReference type="Gramene" id="TVU30602">
    <property type="protein sequence ID" value="TVU30602"/>
    <property type="gene ID" value="EJB05_22232"/>
</dbReference>
<sequence length="397" mass="43064">MASTAAVDKGKRPMYPEDDPTDGVAAAGEKQPAEEGEGAEGRDDDLVLVTESGTELRLSRLAARMSTMLSGMMEGDCAEGRIPVPNVDAGILRLVVAYCEKHAPHYDPESAGRDRDPFPPFPIDLTPATHAIKPVTEPDPDPHGLKAWDQQFIPAGMDNSILFAIILALSQNVYFCRHTAIAPESQQCCKDGDHMNHEDRRNSAGVHLSPFIAYTSPGCRLPLPKVRLRNPSRCWWCSWCPSPSAVPPILTPHPSLFSGVSDREKPQRTGLWRDLSISNQPSALIVPYISQSTITATEGAERCTFILWSIAASVFPGFMLPTGTARIPRLLNRDDGEQSCQSPDKLSLTSLAGSQATCPNVVMRFVPSLPCDPEPKSSSAKEAVNPDPLILKPAPQL</sequence>
<evidence type="ECO:0000259" key="5">
    <source>
        <dbReference type="Pfam" id="PF03931"/>
    </source>
</evidence>
<keyword evidence="3" id="KW-0833">Ubl conjugation pathway</keyword>
<dbReference type="InterPro" id="IPR011333">
    <property type="entry name" value="SKP1/BTB/POZ_sf"/>
</dbReference>
<dbReference type="InterPro" id="IPR016897">
    <property type="entry name" value="SKP1"/>
</dbReference>
<name>A0A5J9V312_9POAL</name>
<organism evidence="6 7">
    <name type="scientific">Eragrostis curvula</name>
    <name type="common">weeping love grass</name>
    <dbReference type="NCBI Taxonomy" id="38414"/>
    <lineage>
        <taxon>Eukaryota</taxon>
        <taxon>Viridiplantae</taxon>
        <taxon>Streptophyta</taxon>
        <taxon>Embryophyta</taxon>
        <taxon>Tracheophyta</taxon>
        <taxon>Spermatophyta</taxon>
        <taxon>Magnoliopsida</taxon>
        <taxon>Liliopsida</taxon>
        <taxon>Poales</taxon>
        <taxon>Poaceae</taxon>
        <taxon>PACMAD clade</taxon>
        <taxon>Chloridoideae</taxon>
        <taxon>Eragrostideae</taxon>
        <taxon>Eragrostidinae</taxon>
        <taxon>Eragrostis</taxon>
    </lineage>
</organism>